<dbReference type="Proteomes" id="UP000241201">
    <property type="component" value="Unassembled WGS sequence"/>
</dbReference>
<organism evidence="2 3">
    <name type="scientific">Faecalibacillus faecis</name>
    <dbReference type="NCBI Taxonomy" id="1982628"/>
    <lineage>
        <taxon>Bacteria</taxon>
        <taxon>Bacillati</taxon>
        <taxon>Bacillota</taxon>
        <taxon>Erysipelotrichia</taxon>
        <taxon>Erysipelotrichales</taxon>
        <taxon>Coprobacillaceae</taxon>
        <taxon>Faecalibacillus</taxon>
    </lineage>
</organism>
<accession>A0A2T3G1Z4</accession>
<proteinExistence type="predicted"/>
<feature type="transmembrane region" description="Helical" evidence="1">
    <location>
        <begin position="84"/>
        <end position="102"/>
    </location>
</feature>
<evidence type="ECO:0000256" key="1">
    <source>
        <dbReference type="SAM" id="Phobius"/>
    </source>
</evidence>
<name>A0A2T3G1Z4_9FIRM</name>
<dbReference type="AlphaFoldDB" id="A0A2T3G1Z4"/>
<reference evidence="3" key="1">
    <citation type="submission" date="2018-03" db="EMBL/GenBank/DDBJ databases">
        <title>Lachnoclostridium SNUG30370 gen.nov., sp.nov., isolated from human faeces.</title>
        <authorList>
            <person name="Seo B."/>
            <person name="Jeon K."/>
            <person name="Ko G."/>
        </authorList>
    </citation>
    <scope>NUCLEOTIDE SEQUENCE [LARGE SCALE GENOMIC DNA]</scope>
    <source>
        <strain evidence="3">SNUG30370</strain>
    </source>
</reference>
<protein>
    <submittedName>
        <fullName evidence="2">Uncharacterized protein</fullName>
    </submittedName>
</protein>
<keyword evidence="1" id="KW-1133">Transmembrane helix</keyword>
<sequence length="152" mass="17724">MKKMKSNLDERQELKLLKIQHYGCWLAFWGLLADILIQMILGNMVFKNFIGEVIVFMSLVIYLVVASLKEGIWDRKYKPNLKTNLLFSTIGALVEGIVFFIISYRDYQNLKGSIGIMILIFFMMEIVCMILFTVAGKIYKKRVHQLEDSNEE</sequence>
<keyword evidence="1" id="KW-0472">Membrane</keyword>
<gene>
    <name evidence="2" type="ORF">C7U55_01920</name>
</gene>
<feature type="transmembrane region" description="Helical" evidence="1">
    <location>
        <begin position="53"/>
        <end position="72"/>
    </location>
</feature>
<dbReference type="EMBL" id="PYLP01000002">
    <property type="protein sequence ID" value="PST41564.1"/>
    <property type="molecule type" value="Genomic_DNA"/>
</dbReference>
<feature type="transmembrane region" description="Helical" evidence="1">
    <location>
        <begin position="21"/>
        <end position="41"/>
    </location>
</feature>
<dbReference type="InterPro" id="IPR046664">
    <property type="entry name" value="DUF6773"/>
</dbReference>
<feature type="transmembrane region" description="Helical" evidence="1">
    <location>
        <begin position="114"/>
        <end position="135"/>
    </location>
</feature>
<keyword evidence="1" id="KW-0812">Transmembrane</keyword>
<dbReference type="Pfam" id="PF20563">
    <property type="entry name" value="DUF6773"/>
    <property type="match status" value="1"/>
</dbReference>
<comment type="caution">
    <text evidence="2">The sequence shown here is derived from an EMBL/GenBank/DDBJ whole genome shotgun (WGS) entry which is preliminary data.</text>
</comment>
<keyword evidence="3" id="KW-1185">Reference proteome</keyword>
<evidence type="ECO:0000313" key="2">
    <source>
        <dbReference type="EMBL" id="PST41564.1"/>
    </source>
</evidence>
<evidence type="ECO:0000313" key="3">
    <source>
        <dbReference type="Proteomes" id="UP000241201"/>
    </source>
</evidence>